<comment type="caution">
    <text evidence="1">The sequence shown here is derived from an EMBL/GenBank/DDBJ whole genome shotgun (WGS) entry which is preliminary data.</text>
</comment>
<dbReference type="EMBL" id="JAQIZT010000019">
    <property type="protein sequence ID" value="KAJ6951692.1"/>
    <property type="molecule type" value="Genomic_DNA"/>
</dbReference>
<dbReference type="Proteomes" id="UP001164929">
    <property type="component" value="Chromosome 19"/>
</dbReference>
<proteinExistence type="predicted"/>
<evidence type="ECO:0000313" key="2">
    <source>
        <dbReference type="Proteomes" id="UP001164929"/>
    </source>
</evidence>
<reference evidence="1" key="1">
    <citation type="journal article" date="2023" name="Mol. Ecol. Resour.">
        <title>Chromosome-level genome assembly of a triploid poplar Populus alba 'Berolinensis'.</title>
        <authorList>
            <person name="Chen S."/>
            <person name="Yu Y."/>
            <person name="Wang X."/>
            <person name="Wang S."/>
            <person name="Zhang T."/>
            <person name="Zhou Y."/>
            <person name="He R."/>
            <person name="Meng N."/>
            <person name="Wang Y."/>
            <person name="Liu W."/>
            <person name="Liu Z."/>
            <person name="Liu J."/>
            <person name="Guo Q."/>
            <person name="Huang H."/>
            <person name="Sederoff R.R."/>
            <person name="Wang G."/>
            <person name="Qu G."/>
            <person name="Chen S."/>
        </authorList>
    </citation>
    <scope>NUCLEOTIDE SEQUENCE</scope>
    <source>
        <strain evidence="1">SC-2020</strain>
    </source>
</reference>
<gene>
    <name evidence="1" type="ORF">NC653_040980</name>
</gene>
<keyword evidence="2" id="KW-1185">Reference proteome</keyword>
<sequence length="42" mass="4813">MAFYVSAFSLVALGYLAIDDHDMHALDIVLQRLLKLIFFNNI</sequence>
<dbReference type="AlphaFoldDB" id="A0AAD6L8U4"/>
<organism evidence="1 2">
    <name type="scientific">Populus alba x Populus x berolinensis</name>
    <dbReference type="NCBI Taxonomy" id="444605"/>
    <lineage>
        <taxon>Eukaryota</taxon>
        <taxon>Viridiplantae</taxon>
        <taxon>Streptophyta</taxon>
        <taxon>Embryophyta</taxon>
        <taxon>Tracheophyta</taxon>
        <taxon>Spermatophyta</taxon>
        <taxon>Magnoliopsida</taxon>
        <taxon>eudicotyledons</taxon>
        <taxon>Gunneridae</taxon>
        <taxon>Pentapetalae</taxon>
        <taxon>rosids</taxon>
        <taxon>fabids</taxon>
        <taxon>Malpighiales</taxon>
        <taxon>Salicaceae</taxon>
        <taxon>Saliceae</taxon>
        <taxon>Populus</taxon>
    </lineage>
</organism>
<name>A0AAD6L8U4_9ROSI</name>
<protein>
    <submittedName>
        <fullName evidence="1">Uncharacterized protein</fullName>
    </submittedName>
</protein>
<evidence type="ECO:0000313" key="1">
    <source>
        <dbReference type="EMBL" id="KAJ6951692.1"/>
    </source>
</evidence>
<accession>A0AAD6L8U4</accession>